<dbReference type="OrthoDB" id="10031947at2759"/>
<dbReference type="InterPro" id="IPR036895">
    <property type="entry name" value="Uracil-DNA_glycosylase-like_sf"/>
</dbReference>
<comment type="subcellular location">
    <subcellularLocation>
        <location evidence="7">Mitochondrion</location>
    </subcellularLocation>
    <subcellularLocation>
        <location evidence="7">Nucleus</location>
    </subcellularLocation>
</comment>
<name>A0A1Y5I454_OSTTA</name>
<dbReference type="NCBIfam" id="NF003588">
    <property type="entry name" value="PRK05254.1-1"/>
    <property type="match status" value="1"/>
</dbReference>
<keyword evidence="6 7" id="KW-0234">DNA repair</keyword>
<dbReference type="GO" id="GO:0005634">
    <property type="term" value="C:nucleus"/>
    <property type="evidence" value="ECO:0007669"/>
    <property type="project" value="UniProtKB-SubCell"/>
</dbReference>
<dbReference type="EMBL" id="KZ155835">
    <property type="protein sequence ID" value="OUS43004.1"/>
    <property type="molecule type" value="Genomic_DNA"/>
</dbReference>
<proteinExistence type="inferred from homology"/>
<accession>A0A1Y5I454</accession>
<dbReference type="InterPro" id="IPR018085">
    <property type="entry name" value="Ura-DNA_Glyclase_AS"/>
</dbReference>
<keyword evidence="5 7" id="KW-0378">Hydrolase</keyword>
<gene>
    <name evidence="12" type="ORF">BE221DRAFT_200469</name>
</gene>
<feature type="domain" description="Uracil-DNA glycosylase-like" evidence="11">
    <location>
        <begin position="118"/>
        <end position="279"/>
    </location>
</feature>
<dbReference type="SMART" id="SM00986">
    <property type="entry name" value="UDG"/>
    <property type="match status" value="1"/>
</dbReference>
<keyword evidence="7" id="KW-0496">Mitochondrion</keyword>
<dbReference type="NCBIfam" id="NF003589">
    <property type="entry name" value="PRK05254.1-2"/>
    <property type="match status" value="1"/>
</dbReference>
<comment type="catalytic activity">
    <reaction evidence="1 7 9">
        <text>Hydrolyzes single-stranded DNA or mismatched double-stranded DNA and polynucleotides, releasing free uracil.</text>
        <dbReference type="EC" id="3.2.2.27"/>
    </reaction>
</comment>
<reference evidence="12" key="1">
    <citation type="submission" date="2017-04" db="EMBL/GenBank/DDBJ databases">
        <title>Population genomics of picophytoplankton unveils novel chromosome hypervariability.</title>
        <authorList>
            <consortium name="DOE Joint Genome Institute"/>
            <person name="Blanc-Mathieu R."/>
            <person name="Krasovec M."/>
            <person name="Hebrard M."/>
            <person name="Yau S."/>
            <person name="Desgranges E."/>
            <person name="Martin J."/>
            <person name="Schackwitz W."/>
            <person name="Kuo A."/>
            <person name="Salin G."/>
            <person name="Donnadieu C."/>
            <person name="Desdevises Y."/>
            <person name="Sanchez-Ferandin S."/>
            <person name="Moreau H."/>
            <person name="Rivals E."/>
            <person name="Grigoriev I.V."/>
            <person name="Grimsley N."/>
            <person name="Eyre-Walker A."/>
            <person name="Piganeau G."/>
        </authorList>
    </citation>
    <scope>NUCLEOTIDE SEQUENCE [LARGE SCALE GENOMIC DNA]</scope>
    <source>
        <strain evidence="12">RCC 1115</strain>
    </source>
</reference>
<dbReference type="NCBIfam" id="NF003591">
    <property type="entry name" value="PRK05254.1-4"/>
    <property type="match status" value="1"/>
</dbReference>
<dbReference type="PANTHER" id="PTHR11264">
    <property type="entry name" value="URACIL-DNA GLYCOSYLASE"/>
    <property type="match status" value="1"/>
</dbReference>
<feature type="active site" description="Proton acceptor" evidence="7 8">
    <location>
        <position position="133"/>
    </location>
</feature>
<dbReference type="GO" id="GO:0097510">
    <property type="term" value="P:base-excision repair, AP site formation via deaminated base removal"/>
    <property type="evidence" value="ECO:0007669"/>
    <property type="project" value="TreeGrafter"/>
</dbReference>
<protein>
    <recommendedName>
        <fullName evidence="3 7">Uracil-DNA glycosylase</fullName>
        <shortName evidence="7">UDG</shortName>
        <ecNumber evidence="3 7">3.2.2.27</ecNumber>
    </recommendedName>
</protein>
<dbReference type="KEGG" id="ota:OT_ostta12g01670"/>
<dbReference type="InterPro" id="IPR002043">
    <property type="entry name" value="UDG_fam1"/>
</dbReference>
<evidence type="ECO:0000256" key="3">
    <source>
        <dbReference type="ARBA" id="ARBA00012030"/>
    </source>
</evidence>
<dbReference type="FunFam" id="3.40.470.10:FF:000001">
    <property type="entry name" value="Uracil-DNA glycosylase"/>
    <property type="match status" value="1"/>
</dbReference>
<dbReference type="Gene3D" id="3.40.470.10">
    <property type="entry name" value="Uracil-DNA glycosylase-like domain"/>
    <property type="match status" value="1"/>
</dbReference>
<evidence type="ECO:0000256" key="4">
    <source>
        <dbReference type="ARBA" id="ARBA00022763"/>
    </source>
</evidence>
<dbReference type="CDD" id="cd10027">
    <property type="entry name" value="UDG-F1-like"/>
    <property type="match status" value="1"/>
</dbReference>
<sequence length="297" mass="33156">MSELTKRKERPITNFFKPVNATAKSAGDETAGDKTTSNGFVPLKKLKENMPKLDADELSPSPSPSSYATLIKDESWLDVLRPEFAKPYWKTLEKFLESEEKASAKVFPPKELVFRAFDSCAMSGVKVVIIGQDPYHDVGQAMGLCFSVPKGVRVPSSLHNIYKELRTDLNCKIPQHGDLTQWAEQGVLLLNVSLTVRAHQANSHSKKGWENFTDAAIRELAKNRKGLVFLLWGKNAQDKEKLISKANDHLILKCAHPSGLSAHRGFFGCKHFSQCNAFIEKNGGTPIDWQIEGPYRT</sequence>
<evidence type="ECO:0000256" key="6">
    <source>
        <dbReference type="ARBA" id="ARBA00023204"/>
    </source>
</evidence>
<evidence type="ECO:0000256" key="5">
    <source>
        <dbReference type="ARBA" id="ARBA00022801"/>
    </source>
</evidence>
<comment type="similarity">
    <text evidence="2 7 9">Belongs to the uracil-DNA glycosylase (UDG) superfamily. UNG family.</text>
</comment>
<evidence type="ECO:0000256" key="10">
    <source>
        <dbReference type="SAM" id="MobiDB-lite"/>
    </source>
</evidence>
<dbReference type="Proteomes" id="UP000195557">
    <property type="component" value="Unassembled WGS sequence"/>
</dbReference>
<dbReference type="OMA" id="PWTRQGV"/>
<dbReference type="NCBIfam" id="NF003592">
    <property type="entry name" value="PRK05254.1-5"/>
    <property type="match status" value="1"/>
</dbReference>
<evidence type="ECO:0000313" key="12">
    <source>
        <dbReference type="EMBL" id="OUS43004.1"/>
    </source>
</evidence>
<feature type="region of interest" description="Disordered" evidence="10">
    <location>
        <begin position="1"/>
        <end position="43"/>
    </location>
</feature>
<dbReference type="GO" id="GO:0005739">
    <property type="term" value="C:mitochondrion"/>
    <property type="evidence" value="ECO:0007669"/>
    <property type="project" value="UniProtKB-SubCell"/>
</dbReference>
<dbReference type="HAMAP" id="MF_00148">
    <property type="entry name" value="UDG"/>
    <property type="match status" value="1"/>
</dbReference>
<dbReference type="RefSeq" id="XP_003082316.2">
    <property type="nucleotide sequence ID" value="XM_003082268.2"/>
</dbReference>
<dbReference type="NCBIfam" id="TIGR00628">
    <property type="entry name" value="ung"/>
    <property type="match status" value="1"/>
</dbReference>
<evidence type="ECO:0000256" key="7">
    <source>
        <dbReference type="HAMAP-Rule" id="MF_03166"/>
    </source>
</evidence>
<dbReference type="EC" id="3.2.2.27" evidence="3 7"/>
<dbReference type="SUPFAM" id="SSF52141">
    <property type="entry name" value="Uracil-DNA glycosylase-like"/>
    <property type="match status" value="1"/>
</dbReference>
<dbReference type="SMART" id="SM00987">
    <property type="entry name" value="UreE_C"/>
    <property type="match status" value="1"/>
</dbReference>
<dbReference type="AlphaFoldDB" id="A0A1Y5I454"/>
<keyword evidence="4 7" id="KW-0227">DNA damage</keyword>
<comment type="function">
    <text evidence="7 9">Excises uracil residues from the DNA which can arise as a result of misincorporation of dUMP residues by DNA polymerase or due to deamination of cytosine.</text>
</comment>
<organism evidence="12">
    <name type="scientific">Ostreococcus tauri</name>
    <name type="common">Marine green alga</name>
    <dbReference type="NCBI Taxonomy" id="70448"/>
    <lineage>
        <taxon>Eukaryota</taxon>
        <taxon>Viridiplantae</taxon>
        <taxon>Chlorophyta</taxon>
        <taxon>Mamiellophyceae</taxon>
        <taxon>Mamiellales</taxon>
        <taxon>Bathycoccaceae</taxon>
        <taxon>Ostreococcus</taxon>
    </lineage>
</organism>
<dbReference type="eggNOG" id="KOG2994">
    <property type="taxonomic scope" value="Eukaryota"/>
</dbReference>
<keyword evidence="7" id="KW-0539">Nucleus</keyword>
<evidence type="ECO:0000256" key="2">
    <source>
        <dbReference type="ARBA" id="ARBA00008184"/>
    </source>
</evidence>
<evidence type="ECO:0000256" key="9">
    <source>
        <dbReference type="RuleBase" id="RU003780"/>
    </source>
</evidence>
<dbReference type="Pfam" id="PF03167">
    <property type="entry name" value="UDG"/>
    <property type="match status" value="1"/>
</dbReference>
<evidence type="ECO:0000256" key="8">
    <source>
        <dbReference type="PROSITE-ProRule" id="PRU10072"/>
    </source>
</evidence>
<evidence type="ECO:0000259" key="11">
    <source>
        <dbReference type="SMART" id="SM00986"/>
    </source>
</evidence>
<dbReference type="PROSITE" id="PS00130">
    <property type="entry name" value="U_DNA_GLYCOSYLASE"/>
    <property type="match status" value="1"/>
</dbReference>
<evidence type="ECO:0000256" key="1">
    <source>
        <dbReference type="ARBA" id="ARBA00001400"/>
    </source>
</evidence>
<dbReference type="InterPro" id="IPR005122">
    <property type="entry name" value="Uracil-DNA_glycosylase-like"/>
</dbReference>
<dbReference type="GO" id="GO:0004844">
    <property type="term" value="F:uracil DNA N-glycosylase activity"/>
    <property type="evidence" value="ECO:0007669"/>
    <property type="project" value="UniProtKB-UniRule"/>
</dbReference>
<dbReference type="PANTHER" id="PTHR11264:SF0">
    <property type="entry name" value="URACIL-DNA GLYCOSYLASE"/>
    <property type="match status" value="1"/>
</dbReference>